<reference evidence="3" key="1">
    <citation type="submission" date="2022-11" db="UniProtKB">
        <authorList>
            <consortium name="WormBaseParasite"/>
        </authorList>
    </citation>
    <scope>IDENTIFICATION</scope>
</reference>
<dbReference type="AlphaFoldDB" id="A0A914NKH0"/>
<accession>A0A914NKH0</accession>
<dbReference type="Proteomes" id="UP000887563">
    <property type="component" value="Unplaced"/>
</dbReference>
<sequence>MIKRISHSIIRQFNASAKALFQHENILPSSSQNVANPNTKFINKTSLPDSIERDCQRWESALKKDMELKMENRQWLDLNFKCLDVFSHNRSSKLVISTENMSKKSNSKPKERSFSNTQS</sequence>
<proteinExistence type="predicted"/>
<dbReference type="WBParaSite" id="Minc3s07330g40998">
    <property type="protein sequence ID" value="Minc3s07330g40998"/>
    <property type="gene ID" value="Minc3s07330g40998"/>
</dbReference>
<evidence type="ECO:0000313" key="3">
    <source>
        <dbReference type="WBParaSite" id="Minc3s07330g40998"/>
    </source>
</evidence>
<protein>
    <submittedName>
        <fullName evidence="3">Uncharacterized protein</fullName>
    </submittedName>
</protein>
<feature type="region of interest" description="Disordered" evidence="1">
    <location>
        <begin position="96"/>
        <end position="119"/>
    </location>
</feature>
<organism evidence="2 3">
    <name type="scientific">Meloidogyne incognita</name>
    <name type="common">Southern root-knot nematode worm</name>
    <name type="synonym">Oxyuris incognita</name>
    <dbReference type="NCBI Taxonomy" id="6306"/>
    <lineage>
        <taxon>Eukaryota</taxon>
        <taxon>Metazoa</taxon>
        <taxon>Ecdysozoa</taxon>
        <taxon>Nematoda</taxon>
        <taxon>Chromadorea</taxon>
        <taxon>Rhabditida</taxon>
        <taxon>Tylenchina</taxon>
        <taxon>Tylenchomorpha</taxon>
        <taxon>Tylenchoidea</taxon>
        <taxon>Meloidogynidae</taxon>
        <taxon>Meloidogyninae</taxon>
        <taxon>Meloidogyne</taxon>
        <taxon>Meloidogyne incognita group</taxon>
    </lineage>
</organism>
<evidence type="ECO:0000313" key="2">
    <source>
        <dbReference type="Proteomes" id="UP000887563"/>
    </source>
</evidence>
<keyword evidence="2" id="KW-1185">Reference proteome</keyword>
<name>A0A914NKH0_MELIC</name>
<evidence type="ECO:0000256" key="1">
    <source>
        <dbReference type="SAM" id="MobiDB-lite"/>
    </source>
</evidence>